<evidence type="ECO:0000313" key="9">
    <source>
        <dbReference type="Proteomes" id="UP001164693"/>
    </source>
</evidence>
<comment type="similarity">
    <text evidence="1">Belongs to the stealth family.</text>
</comment>
<dbReference type="InterPro" id="IPR031356">
    <property type="entry name" value="Stealth_CR4"/>
</dbReference>
<dbReference type="PANTHER" id="PTHR24045">
    <property type="match status" value="1"/>
</dbReference>
<gene>
    <name evidence="8" type="ORF">M6B22_11560</name>
</gene>
<dbReference type="InterPro" id="IPR021520">
    <property type="entry name" value="Stealth_CR2"/>
</dbReference>
<evidence type="ECO:0000256" key="2">
    <source>
        <dbReference type="ARBA" id="ARBA00022679"/>
    </source>
</evidence>
<sequence length="562" mass="62957">MFGGLKQQVTARLPESTLLRLVRFRNGELGWQVSTAARLRSLSGRQANGMHWAGRHLIPHVVHEYDAHQHRRDTARAIGVALDGAGVAYVVLPATHESPVQIAVAEEDRPRATAALVAGLAGPGWAVAPPVSPARGWAGVGMPLCEPAGRAELDSSAHCILFRQVAAPDGTVVNDAGTGIPLDFWRTVTREDEPRVDGGMFEPGTRIASDEDNAVTGYLSPGAWEEAVHSPAHWPAAAGKPSVFQVREPIDVVYTWVDGDDPAWRARKAAVSSPEEAAELNRTAVHPSRFASRDELRYSLRSVAMYANWVRRIYLVTDQQVPPWLDTSHPKIQVVDHKQIFSDPSVLPVFNSHAIESQLHHIENLSDRYLYLNDDVFFGRLVQPELFFEANGLSYFFLSKGTLDIDPPSSRDLPVMSAAKRNRALIEERFGVTVTHKFKHTPIAQQRTVLEEMEKQYPELFAQVARSRFRHPDDYSITSALHHYYAYNLGRAVPGRIRYAYQDIARPDTERRLTNLLRTRDYDVFCLNDHETAESDVQSQKRILADFLPRYFPLPSPFEKAS</sequence>
<name>A0ABY7JRK5_9ACTN</name>
<evidence type="ECO:0000259" key="7">
    <source>
        <dbReference type="Pfam" id="PF17103"/>
    </source>
</evidence>
<feature type="domain" description="Stealth protein CR3 conserved region 3" evidence="6">
    <location>
        <begin position="439"/>
        <end position="487"/>
    </location>
</feature>
<proteinExistence type="inferred from homology"/>
<dbReference type="Pfam" id="PF17103">
    <property type="entry name" value="Stealth_CR4"/>
    <property type="match status" value="1"/>
</dbReference>
<dbReference type="PANTHER" id="PTHR24045:SF0">
    <property type="entry name" value="N-ACETYLGLUCOSAMINE-1-PHOSPHOTRANSFERASE SUBUNITS ALPHA_BETA"/>
    <property type="match status" value="1"/>
</dbReference>
<dbReference type="InterPro" id="IPR047141">
    <property type="entry name" value="Stealth"/>
</dbReference>
<reference evidence="8" key="1">
    <citation type="submission" date="2022-05" db="EMBL/GenBank/DDBJ databases">
        <title>Jatrophihabitans sp. SB3-54 whole genome sequence.</title>
        <authorList>
            <person name="Suh M.K."/>
            <person name="Eom M.K."/>
            <person name="Kim J.S."/>
            <person name="Kim H.S."/>
            <person name="Do H.E."/>
            <person name="Shin Y.K."/>
            <person name="Lee J.-S."/>
        </authorList>
    </citation>
    <scope>NUCLEOTIDE SEQUENCE</scope>
    <source>
        <strain evidence="8">SB3-54</strain>
    </source>
</reference>
<feature type="domain" description="Stealth protein CR4 conserved region 4" evidence="7">
    <location>
        <begin position="516"/>
        <end position="561"/>
    </location>
</feature>
<dbReference type="Pfam" id="PF11380">
    <property type="entry name" value="Stealth_CR2"/>
    <property type="match status" value="1"/>
</dbReference>
<evidence type="ECO:0000259" key="5">
    <source>
        <dbReference type="Pfam" id="PF17101"/>
    </source>
</evidence>
<dbReference type="EMBL" id="CP097463">
    <property type="protein sequence ID" value="WAX55194.1"/>
    <property type="molecule type" value="Genomic_DNA"/>
</dbReference>
<dbReference type="Pfam" id="PF17102">
    <property type="entry name" value="Stealth_CR3"/>
    <property type="match status" value="1"/>
</dbReference>
<evidence type="ECO:0000313" key="8">
    <source>
        <dbReference type="EMBL" id="WAX55194.1"/>
    </source>
</evidence>
<feature type="domain" description="Stealth protein CR2 conserved region 2" evidence="4">
    <location>
        <begin position="289"/>
        <end position="393"/>
    </location>
</feature>
<dbReference type="InterPro" id="IPR031358">
    <property type="entry name" value="Stealth_CR1"/>
</dbReference>
<accession>A0ABY7JRK5</accession>
<feature type="domain" description="Stealth protein CR1 conserved region 1" evidence="5">
    <location>
        <begin position="248"/>
        <end position="272"/>
    </location>
</feature>
<protein>
    <submittedName>
        <fullName evidence="8">Stealth family protein</fullName>
    </submittedName>
</protein>
<keyword evidence="2" id="KW-0808">Transferase</keyword>
<dbReference type="RefSeq" id="WP_269441697.1">
    <property type="nucleotide sequence ID" value="NZ_CP097463.1"/>
</dbReference>
<evidence type="ECO:0000259" key="6">
    <source>
        <dbReference type="Pfam" id="PF17102"/>
    </source>
</evidence>
<keyword evidence="3" id="KW-0270">Exopolysaccharide synthesis</keyword>
<evidence type="ECO:0000256" key="1">
    <source>
        <dbReference type="ARBA" id="ARBA00007583"/>
    </source>
</evidence>
<dbReference type="InterPro" id="IPR031357">
    <property type="entry name" value="Stealth_CR3"/>
</dbReference>
<keyword evidence="9" id="KW-1185">Reference proteome</keyword>
<dbReference type="Proteomes" id="UP001164693">
    <property type="component" value="Chromosome"/>
</dbReference>
<evidence type="ECO:0000256" key="3">
    <source>
        <dbReference type="ARBA" id="ARBA00023169"/>
    </source>
</evidence>
<organism evidence="8 9">
    <name type="scientific">Jatrophihabitans cynanchi</name>
    <dbReference type="NCBI Taxonomy" id="2944128"/>
    <lineage>
        <taxon>Bacteria</taxon>
        <taxon>Bacillati</taxon>
        <taxon>Actinomycetota</taxon>
        <taxon>Actinomycetes</taxon>
        <taxon>Jatrophihabitantales</taxon>
        <taxon>Jatrophihabitantaceae</taxon>
        <taxon>Jatrophihabitans</taxon>
    </lineage>
</organism>
<evidence type="ECO:0000259" key="4">
    <source>
        <dbReference type="Pfam" id="PF11380"/>
    </source>
</evidence>
<dbReference type="Pfam" id="PF17101">
    <property type="entry name" value="Stealth_CR1"/>
    <property type="match status" value="1"/>
</dbReference>